<keyword evidence="7 8" id="KW-0472">Membrane</keyword>
<dbReference type="InterPro" id="IPR004837">
    <property type="entry name" value="NaCa_Exmemb"/>
</dbReference>
<dbReference type="SUPFAM" id="SSF47473">
    <property type="entry name" value="EF-hand"/>
    <property type="match status" value="1"/>
</dbReference>
<feature type="transmembrane region" description="Helical" evidence="8">
    <location>
        <begin position="154"/>
        <end position="175"/>
    </location>
</feature>
<dbReference type="Pfam" id="PF01699">
    <property type="entry name" value="Na_Ca_ex"/>
    <property type="match status" value="1"/>
</dbReference>
<dbReference type="InterPro" id="IPR004713">
    <property type="entry name" value="CaH_exchang"/>
</dbReference>
<dbReference type="SMART" id="SM00054">
    <property type="entry name" value="EFh"/>
    <property type="match status" value="2"/>
</dbReference>
<feature type="domain" description="EF-hand" evidence="9">
    <location>
        <begin position="321"/>
        <end position="356"/>
    </location>
</feature>
<dbReference type="PANTHER" id="PTHR31503:SF36">
    <property type="entry name" value="SODIUM_CALCIUM EXCHANGER MEMBRANE REGION DOMAIN-CONTAINING PROTEIN"/>
    <property type="match status" value="1"/>
</dbReference>
<dbReference type="InterPro" id="IPR018247">
    <property type="entry name" value="EF_Hand_1_Ca_BS"/>
</dbReference>
<sequence length="565" mass="61798">MAFPSIEPSEVGATGLLWLFLSYGYILYRASNLIAEGSDLLLLVPSVAGIVGSIILPILGAVPDGAIMLFSGLGDIEKAQESLSIGVGALAGSTIMLLTVPWAMSIFAGRVGINPITGVPGYTNKPKVDPDGGIGYTLFHTGVALTDSIRHGALIMMATTIPYFLIQGPALFLHGPTEEIAEGEKNWALAGLIICLVGFVSYLFLQVRISQRGEDKLKRVAVMKKLLKEGKVSLSGALVDIIRKEEMKNGDCSLRSERNKSYESIEADDNAYSERVYPTYSIKQYLEGVLHEAFEKYDKDRNSKLDNSEVKIFFKDFHEDISNAEMDKLFLKYDKDGDGTICFHEFIGMCYSIILSQIHKDDGLKPLDDLETIEQSLAVTTVRAPEDDEEEEDIPNDISDLPPEKQQAAIVKKSLLMLTTGTVLVLLFSDPMVEVLQDVATRVGVSPFYVSFLLAPLAANASEVIASQYYATKKTRKTITVSLMALEGAAAMNNTFCLSIFMGLIYIRGLAWQYTAETIAILVVEFAMGIFVQKKKMTTLEGLVVLSIFPLSLVLVAVLEALGFD</sequence>
<dbReference type="GO" id="GO:0015369">
    <property type="term" value="F:calcium:proton antiporter activity"/>
    <property type="evidence" value="ECO:0007669"/>
    <property type="project" value="TreeGrafter"/>
</dbReference>
<dbReference type="GO" id="GO:0016020">
    <property type="term" value="C:membrane"/>
    <property type="evidence" value="ECO:0007669"/>
    <property type="project" value="InterPro"/>
</dbReference>
<keyword evidence="5 8" id="KW-1133">Transmembrane helix</keyword>
<dbReference type="GO" id="GO:0005509">
    <property type="term" value="F:calcium ion binding"/>
    <property type="evidence" value="ECO:0007669"/>
    <property type="project" value="InterPro"/>
</dbReference>
<keyword evidence="6" id="KW-0406">Ion transport</keyword>
<accession>A0A7S4I7J5</accession>
<protein>
    <recommendedName>
        <fullName evidence="9">EF-hand domain-containing protein</fullName>
    </recommendedName>
</protein>
<evidence type="ECO:0000256" key="1">
    <source>
        <dbReference type="ARBA" id="ARBA00004127"/>
    </source>
</evidence>
<organism evidence="10">
    <name type="scientific">Odontella aurita</name>
    <dbReference type="NCBI Taxonomy" id="265563"/>
    <lineage>
        <taxon>Eukaryota</taxon>
        <taxon>Sar</taxon>
        <taxon>Stramenopiles</taxon>
        <taxon>Ochrophyta</taxon>
        <taxon>Bacillariophyta</taxon>
        <taxon>Mediophyceae</taxon>
        <taxon>Biddulphiophycidae</taxon>
        <taxon>Eupodiscales</taxon>
        <taxon>Odontellaceae</taxon>
        <taxon>Odontella</taxon>
    </lineage>
</organism>
<dbReference type="Gene3D" id="1.10.238.10">
    <property type="entry name" value="EF-hand"/>
    <property type="match status" value="1"/>
</dbReference>
<feature type="transmembrane region" description="Helical" evidence="8">
    <location>
        <begin position="40"/>
        <end position="62"/>
    </location>
</feature>
<evidence type="ECO:0000313" key="10">
    <source>
        <dbReference type="EMBL" id="CAE2220611.1"/>
    </source>
</evidence>
<dbReference type="PROSITE" id="PS50222">
    <property type="entry name" value="EF_HAND_2"/>
    <property type="match status" value="2"/>
</dbReference>
<evidence type="ECO:0000256" key="7">
    <source>
        <dbReference type="ARBA" id="ARBA00023136"/>
    </source>
</evidence>
<feature type="transmembrane region" description="Helical" evidence="8">
    <location>
        <begin position="511"/>
        <end position="531"/>
    </location>
</feature>
<keyword evidence="3 8" id="KW-0812">Transmembrane</keyword>
<proteinExistence type="predicted"/>
<evidence type="ECO:0000256" key="5">
    <source>
        <dbReference type="ARBA" id="ARBA00022989"/>
    </source>
</evidence>
<dbReference type="CDD" id="cd00051">
    <property type="entry name" value="EFh"/>
    <property type="match status" value="1"/>
</dbReference>
<feature type="transmembrane region" description="Helical" evidence="8">
    <location>
        <begin position="12"/>
        <end position="28"/>
    </location>
</feature>
<keyword evidence="2" id="KW-0813">Transport</keyword>
<name>A0A7S4I7J5_9STRA</name>
<evidence type="ECO:0000256" key="6">
    <source>
        <dbReference type="ARBA" id="ARBA00023065"/>
    </source>
</evidence>
<evidence type="ECO:0000256" key="8">
    <source>
        <dbReference type="SAM" id="Phobius"/>
    </source>
</evidence>
<dbReference type="AlphaFoldDB" id="A0A7S4I7J5"/>
<feature type="transmembrane region" description="Helical" evidence="8">
    <location>
        <begin position="187"/>
        <end position="205"/>
    </location>
</feature>
<comment type="subcellular location">
    <subcellularLocation>
        <location evidence="1">Endomembrane system</location>
        <topology evidence="1">Multi-pass membrane protein</topology>
    </subcellularLocation>
</comment>
<feature type="transmembrane region" description="Helical" evidence="8">
    <location>
        <begin position="82"/>
        <end position="104"/>
    </location>
</feature>
<feature type="domain" description="EF-hand" evidence="9">
    <location>
        <begin position="285"/>
        <end position="320"/>
    </location>
</feature>
<dbReference type="InterPro" id="IPR011992">
    <property type="entry name" value="EF-hand-dom_pair"/>
</dbReference>
<evidence type="ECO:0000259" key="9">
    <source>
        <dbReference type="PROSITE" id="PS50222"/>
    </source>
</evidence>
<feature type="transmembrane region" description="Helical" evidence="8">
    <location>
        <begin position="410"/>
        <end position="428"/>
    </location>
</feature>
<keyword evidence="4" id="KW-0106">Calcium</keyword>
<dbReference type="Pfam" id="PF13499">
    <property type="entry name" value="EF-hand_7"/>
    <property type="match status" value="1"/>
</dbReference>
<feature type="transmembrane region" description="Helical" evidence="8">
    <location>
        <begin position="448"/>
        <end position="471"/>
    </location>
</feature>
<dbReference type="GO" id="GO:0006874">
    <property type="term" value="P:intracellular calcium ion homeostasis"/>
    <property type="evidence" value="ECO:0007669"/>
    <property type="project" value="TreeGrafter"/>
</dbReference>
<evidence type="ECO:0000256" key="3">
    <source>
        <dbReference type="ARBA" id="ARBA00022692"/>
    </source>
</evidence>
<dbReference type="PROSITE" id="PS00018">
    <property type="entry name" value="EF_HAND_1"/>
    <property type="match status" value="1"/>
</dbReference>
<dbReference type="PANTHER" id="PTHR31503">
    <property type="entry name" value="VACUOLAR CALCIUM ION TRANSPORTER"/>
    <property type="match status" value="1"/>
</dbReference>
<gene>
    <name evidence="10" type="ORF">OAUR00152_LOCUS8199</name>
</gene>
<dbReference type="InterPro" id="IPR002048">
    <property type="entry name" value="EF_hand_dom"/>
</dbReference>
<feature type="transmembrane region" description="Helical" evidence="8">
    <location>
        <begin position="543"/>
        <end position="564"/>
    </location>
</feature>
<evidence type="ECO:0000256" key="2">
    <source>
        <dbReference type="ARBA" id="ARBA00022448"/>
    </source>
</evidence>
<dbReference type="GO" id="GO:0012505">
    <property type="term" value="C:endomembrane system"/>
    <property type="evidence" value="ECO:0007669"/>
    <property type="project" value="UniProtKB-SubCell"/>
</dbReference>
<dbReference type="EMBL" id="HBKQ01012064">
    <property type="protein sequence ID" value="CAE2220611.1"/>
    <property type="molecule type" value="Transcribed_RNA"/>
</dbReference>
<feature type="transmembrane region" description="Helical" evidence="8">
    <location>
        <begin position="483"/>
        <end position="505"/>
    </location>
</feature>
<reference evidence="10" key="1">
    <citation type="submission" date="2021-01" db="EMBL/GenBank/DDBJ databases">
        <authorList>
            <person name="Corre E."/>
            <person name="Pelletier E."/>
            <person name="Niang G."/>
            <person name="Scheremetjew M."/>
            <person name="Finn R."/>
            <person name="Kale V."/>
            <person name="Holt S."/>
            <person name="Cochrane G."/>
            <person name="Meng A."/>
            <person name="Brown T."/>
            <person name="Cohen L."/>
        </authorList>
    </citation>
    <scope>NUCLEOTIDE SEQUENCE</scope>
    <source>
        <strain evidence="10">Isolate 1302-5</strain>
    </source>
</reference>
<evidence type="ECO:0000256" key="4">
    <source>
        <dbReference type="ARBA" id="ARBA00022837"/>
    </source>
</evidence>